<dbReference type="GO" id="GO:0005829">
    <property type="term" value="C:cytosol"/>
    <property type="evidence" value="ECO:0007669"/>
    <property type="project" value="TreeGrafter"/>
</dbReference>
<protein>
    <submittedName>
        <fullName evidence="3">Uncharacterized protein</fullName>
    </submittedName>
</protein>
<dbReference type="Proteomes" id="UP000078486">
    <property type="component" value="Unassembled WGS sequence"/>
</dbReference>
<dbReference type="STRING" id="1184151.AW736_08820"/>
<evidence type="ECO:0000313" key="3">
    <source>
        <dbReference type="EMBL" id="OAM89110.1"/>
    </source>
</evidence>
<dbReference type="PANTHER" id="PTHR30160">
    <property type="entry name" value="TETRAACYLDISACCHARIDE 4'-KINASE-RELATED"/>
    <property type="match status" value="1"/>
</dbReference>
<dbReference type="CDD" id="cd03789">
    <property type="entry name" value="GT9_LPS_heptosyltransferase"/>
    <property type="match status" value="1"/>
</dbReference>
<keyword evidence="4" id="KW-1185">Reference proteome</keyword>
<dbReference type="InterPro" id="IPR051199">
    <property type="entry name" value="LPS_LOS_Heptosyltrfase"/>
</dbReference>
<dbReference type="Gene3D" id="3.40.50.2000">
    <property type="entry name" value="Glycogen Phosphorylase B"/>
    <property type="match status" value="2"/>
</dbReference>
<keyword evidence="1" id="KW-0328">Glycosyltransferase</keyword>
<keyword evidence="2" id="KW-0808">Transferase</keyword>
<name>A0A178IGI2_9BACT</name>
<accession>A0A178IGI2</accession>
<comment type="caution">
    <text evidence="3">The sequence shown here is derived from an EMBL/GenBank/DDBJ whole genome shotgun (WGS) entry which is preliminary data.</text>
</comment>
<evidence type="ECO:0000313" key="4">
    <source>
        <dbReference type="Proteomes" id="UP000078486"/>
    </source>
</evidence>
<dbReference type="EMBL" id="LRRQ01000105">
    <property type="protein sequence ID" value="OAM89110.1"/>
    <property type="molecule type" value="Genomic_DNA"/>
</dbReference>
<evidence type="ECO:0000256" key="1">
    <source>
        <dbReference type="ARBA" id="ARBA00022676"/>
    </source>
</evidence>
<organism evidence="3 4">
    <name type="scientific">Termitidicoccus mucosus</name>
    <dbReference type="NCBI Taxonomy" id="1184151"/>
    <lineage>
        <taxon>Bacteria</taxon>
        <taxon>Pseudomonadati</taxon>
        <taxon>Verrucomicrobiota</taxon>
        <taxon>Opitutia</taxon>
        <taxon>Opitutales</taxon>
        <taxon>Opitutaceae</taxon>
        <taxon>Termitidicoccus</taxon>
    </lineage>
</organism>
<dbReference type="AlphaFoldDB" id="A0A178IGI2"/>
<dbReference type="GO" id="GO:0008713">
    <property type="term" value="F:ADP-heptose-lipopolysaccharide heptosyltransferase activity"/>
    <property type="evidence" value="ECO:0007669"/>
    <property type="project" value="TreeGrafter"/>
</dbReference>
<sequence length="329" mass="36399">MQQYAGIGDFIWHIPYFREAARRSRDGRVSVISQPSTLARELLAHEPWVEEVIYYDHRRRKHDRATSRKHAGLLGMWKMARELRERRFDRALFFTHRPNRAVVAWLAGIPRRSAYGFGWLQRLFLTEGPFIKPYQGPSLEVYRNATAFAIAHGLSTGPIVPKLAVPPAVVEKMRHELAGLPQPFYAFAIGTSEPRKQWGKQNFIALATELIKQGKGVLLTGGPGEDGLACEIEAGVPAELRGAIAHLTRAHILESAAALSLARACVGNDTAAVNLSVACNRPAYVVLGARKLIDHDPLVHMLTAPRLSDITVADVLALIRRTEEADGAA</sequence>
<dbReference type="SUPFAM" id="SSF53756">
    <property type="entry name" value="UDP-Glycosyltransferase/glycogen phosphorylase"/>
    <property type="match status" value="1"/>
</dbReference>
<proteinExistence type="predicted"/>
<dbReference type="InterPro" id="IPR002201">
    <property type="entry name" value="Glyco_trans_9"/>
</dbReference>
<dbReference type="Pfam" id="PF01075">
    <property type="entry name" value="Glyco_transf_9"/>
    <property type="match status" value="1"/>
</dbReference>
<reference evidence="3 4" key="1">
    <citation type="submission" date="2016-01" db="EMBL/GenBank/DDBJ databases">
        <title>High potential of lignocellulose degradation of a new Verrucomicrobia species.</title>
        <authorList>
            <person name="Wang Y."/>
            <person name="Shi Y."/>
            <person name="Qiu Z."/>
            <person name="Liu S."/>
            <person name="Yang H."/>
        </authorList>
    </citation>
    <scope>NUCLEOTIDE SEQUENCE [LARGE SCALE GENOMIC DNA]</scope>
    <source>
        <strain evidence="3 4">TSB47</strain>
    </source>
</reference>
<dbReference type="GO" id="GO:0009244">
    <property type="term" value="P:lipopolysaccharide core region biosynthetic process"/>
    <property type="evidence" value="ECO:0007669"/>
    <property type="project" value="TreeGrafter"/>
</dbReference>
<gene>
    <name evidence="3" type="ORF">AW736_08820</name>
</gene>
<evidence type="ECO:0000256" key="2">
    <source>
        <dbReference type="ARBA" id="ARBA00022679"/>
    </source>
</evidence>